<dbReference type="InterPro" id="IPR004387">
    <property type="entry name" value="Pept_M50_Zn"/>
</dbReference>
<evidence type="ECO:0000313" key="14">
    <source>
        <dbReference type="Proteomes" id="UP000319908"/>
    </source>
</evidence>
<dbReference type="SMART" id="SM00228">
    <property type="entry name" value="PDZ"/>
    <property type="match status" value="2"/>
</dbReference>
<comment type="subcellular location">
    <subcellularLocation>
        <location evidence="2">Membrane</location>
        <topology evidence="2">Multi-pass membrane protein</topology>
    </subcellularLocation>
</comment>
<dbReference type="RefSeq" id="WP_146405445.1">
    <property type="nucleotide sequence ID" value="NZ_SJPU01000001.1"/>
</dbReference>
<dbReference type="GO" id="GO:0004222">
    <property type="term" value="F:metalloendopeptidase activity"/>
    <property type="evidence" value="ECO:0007669"/>
    <property type="project" value="InterPro"/>
</dbReference>
<dbReference type="PANTHER" id="PTHR42837:SF2">
    <property type="entry name" value="MEMBRANE METALLOPROTEASE ARASP2, CHLOROPLASTIC-RELATED"/>
    <property type="match status" value="1"/>
</dbReference>
<evidence type="ECO:0000256" key="6">
    <source>
        <dbReference type="ARBA" id="ARBA00022801"/>
    </source>
</evidence>
<dbReference type="EC" id="3.4.24.-" evidence="13"/>
<dbReference type="AlphaFoldDB" id="A0A5C6C4H8"/>
<evidence type="ECO:0000256" key="5">
    <source>
        <dbReference type="ARBA" id="ARBA00022692"/>
    </source>
</evidence>
<dbReference type="PANTHER" id="PTHR42837">
    <property type="entry name" value="REGULATOR OF SIGMA-E PROTEASE RSEP"/>
    <property type="match status" value="1"/>
</dbReference>
<evidence type="ECO:0000256" key="8">
    <source>
        <dbReference type="ARBA" id="ARBA00022989"/>
    </source>
</evidence>
<evidence type="ECO:0000256" key="1">
    <source>
        <dbReference type="ARBA" id="ARBA00001947"/>
    </source>
</evidence>
<proteinExistence type="inferred from homology"/>
<dbReference type="Proteomes" id="UP000319908">
    <property type="component" value="Unassembled WGS sequence"/>
</dbReference>
<dbReference type="InterPro" id="IPR001478">
    <property type="entry name" value="PDZ"/>
</dbReference>
<keyword evidence="10 11" id="KW-0472">Membrane</keyword>
<comment type="caution">
    <text evidence="13">The sequence shown here is derived from an EMBL/GenBank/DDBJ whole genome shotgun (WGS) entry which is preliminary data.</text>
</comment>
<comment type="cofactor">
    <cofactor evidence="1">
        <name>Zn(2+)</name>
        <dbReference type="ChEBI" id="CHEBI:29105"/>
    </cofactor>
</comment>
<evidence type="ECO:0000313" key="13">
    <source>
        <dbReference type="EMBL" id="TWU18376.1"/>
    </source>
</evidence>
<evidence type="ECO:0000256" key="10">
    <source>
        <dbReference type="ARBA" id="ARBA00023136"/>
    </source>
</evidence>
<evidence type="ECO:0000259" key="12">
    <source>
        <dbReference type="PROSITE" id="PS50106"/>
    </source>
</evidence>
<evidence type="ECO:0000256" key="9">
    <source>
        <dbReference type="ARBA" id="ARBA00023049"/>
    </source>
</evidence>
<keyword evidence="8 11" id="KW-1133">Transmembrane helix</keyword>
<keyword evidence="4" id="KW-0645">Protease</keyword>
<organism evidence="13 14">
    <name type="scientific">Allorhodopirellula heiligendammensis</name>
    <dbReference type="NCBI Taxonomy" id="2714739"/>
    <lineage>
        <taxon>Bacteria</taxon>
        <taxon>Pseudomonadati</taxon>
        <taxon>Planctomycetota</taxon>
        <taxon>Planctomycetia</taxon>
        <taxon>Pirellulales</taxon>
        <taxon>Pirellulaceae</taxon>
        <taxon>Allorhodopirellula</taxon>
    </lineage>
</organism>
<reference evidence="13 14" key="1">
    <citation type="journal article" date="2020" name="Antonie Van Leeuwenhoek">
        <title>Rhodopirellula heiligendammensis sp. nov., Rhodopirellula pilleata sp. nov., and Rhodopirellula solitaria sp. nov. isolated from natural or artificial marine surfaces in Northern Germany and California, USA, and emended description of the genus Rhodopirellula.</title>
        <authorList>
            <person name="Kallscheuer N."/>
            <person name="Wiegand S."/>
            <person name="Jogler M."/>
            <person name="Boedeker C."/>
            <person name="Peeters S.H."/>
            <person name="Rast P."/>
            <person name="Heuer A."/>
            <person name="Jetten M.S.M."/>
            <person name="Rohde M."/>
            <person name="Jogler C."/>
        </authorList>
    </citation>
    <scope>NUCLEOTIDE SEQUENCE [LARGE SCALE GENOMIC DNA]</scope>
    <source>
        <strain evidence="13 14">Poly21</strain>
    </source>
</reference>
<feature type="transmembrane region" description="Helical" evidence="11">
    <location>
        <begin position="635"/>
        <end position="656"/>
    </location>
</feature>
<feature type="transmembrane region" description="Helical" evidence="11">
    <location>
        <begin position="20"/>
        <end position="45"/>
    </location>
</feature>
<dbReference type="PROSITE" id="PS50106">
    <property type="entry name" value="PDZ"/>
    <property type="match status" value="1"/>
</dbReference>
<evidence type="ECO:0000256" key="2">
    <source>
        <dbReference type="ARBA" id="ARBA00004141"/>
    </source>
</evidence>
<name>A0A5C6C4H8_9BACT</name>
<comment type="similarity">
    <text evidence="3">Belongs to the peptidase M50B family.</text>
</comment>
<dbReference type="InterPro" id="IPR008915">
    <property type="entry name" value="Peptidase_M50"/>
</dbReference>
<keyword evidence="7" id="KW-0862">Zinc</keyword>
<accession>A0A5C6C4H8</accession>
<keyword evidence="14" id="KW-1185">Reference proteome</keyword>
<evidence type="ECO:0000256" key="4">
    <source>
        <dbReference type="ARBA" id="ARBA00022670"/>
    </source>
</evidence>
<dbReference type="Gene3D" id="2.30.42.10">
    <property type="match status" value="2"/>
</dbReference>
<feature type="transmembrane region" description="Helical" evidence="11">
    <location>
        <begin position="149"/>
        <end position="173"/>
    </location>
</feature>
<dbReference type="InterPro" id="IPR036034">
    <property type="entry name" value="PDZ_sf"/>
</dbReference>
<gene>
    <name evidence="13" type="ORF">Poly21_05380</name>
</gene>
<dbReference type="SUPFAM" id="SSF50156">
    <property type="entry name" value="PDZ domain-like"/>
    <property type="match status" value="2"/>
</dbReference>
<dbReference type="GO" id="GO:0016020">
    <property type="term" value="C:membrane"/>
    <property type="evidence" value="ECO:0007669"/>
    <property type="project" value="UniProtKB-SubCell"/>
</dbReference>
<feature type="transmembrane region" description="Helical" evidence="11">
    <location>
        <begin position="677"/>
        <end position="699"/>
    </location>
</feature>
<evidence type="ECO:0000256" key="7">
    <source>
        <dbReference type="ARBA" id="ARBA00022833"/>
    </source>
</evidence>
<dbReference type="GO" id="GO:0006508">
    <property type="term" value="P:proteolysis"/>
    <property type="evidence" value="ECO:0007669"/>
    <property type="project" value="UniProtKB-KW"/>
</dbReference>
<keyword evidence="5 11" id="KW-0812">Transmembrane</keyword>
<dbReference type="CDD" id="cd06163">
    <property type="entry name" value="S2P-M50_PDZ_RseP-like"/>
    <property type="match status" value="2"/>
</dbReference>
<evidence type="ECO:0000256" key="3">
    <source>
        <dbReference type="ARBA" id="ARBA00007931"/>
    </source>
</evidence>
<dbReference type="Pfam" id="PF02163">
    <property type="entry name" value="Peptidase_M50"/>
    <property type="match status" value="1"/>
</dbReference>
<keyword evidence="6 13" id="KW-0378">Hydrolase</keyword>
<sequence>MSLFDCMHVASLLAATDDPGYFASLLSGTWLWAKVLLGIGLVVFVHELGHFLAAKLFGVKCEKFYVGFDVPLQIGPIKFPRTLGKFTYGETEYGIGIIPLGGYVKMLGQDDDPRKAEEEARRIREEGADGEPAKLDPRSYPAKSVWQRMIIISAGVVMNVITGILFAAVAYFYGVPYTPAMVGGVTPGGAAWAAGVQPGGLVTSVAGGEDDNQMHFSKMQQEIMLGGMDHPDQAVDVHVAYGSDSREYALTPQPHPLEPSLRMIGIYGPVGSKLPTKFFATPGTSAAKVLTEEDADAEVVSWDGHQLDAEAPMPIAPLLNEIYSAPSKPIELTLVRADGNQHSVTLSPQREKEFGLRFKVGKVTALVDGGPAQAAGMEVGDEIVSVNGDEAIDLYSLVLRSWPAGEAVEVTVRRGKDTAAETKTLSITPVQTLQTYPPVSQLGETMASTPLGFAYHADTTVQKVTSPNSDLQVGDVVKEVRIRFADEKDKTSLVQAFGEAAIEQLQEGWEIGPSMPLGVLMETVQVLPVGTEVLVKATRPPEGSVIESTMKVQVSERDWYERGLNFAEVSRIQTASSVGNAISLGVREGVRGLEQVGRFLGMLVTGKVQPKFLGGPIRIAQMASHEAKRGISAQLLFLTMLSMNLAILNFLPIPALDGGHMMFLIAEAIRGKKLDEALEMRLTFAGVLALLALMIFVFANDILHL</sequence>
<dbReference type="OrthoDB" id="9782003at2"/>
<keyword evidence="9 13" id="KW-0482">Metalloprotease</keyword>
<protein>
    <submittedName>
        <fullName evidence="13">Zinc metalloprotease</fullName>
        <ecNumber evidence="13">3.4.24.-</ecNumber>
    </submittedName>
</protein>
<dbReference type="EMBL" id="SJPU01000001">
    <property type="protein sequence ID" value="TWU18376.1"/>
    <property type="molecule type" value="Genomic_DNA"/>
</dbReference>
<evidence type="ECO:0000256" key="11">
    <source>
        <dbReference type="SAM" id="Phobius"/>
    </source>
</evidence>
<feature type="domain" description="PDZ" evidence="12">
    <location>
        <begin position="343"/>
        <end position="416"/>
    </location>
</feature>